<dbReference type="SUPFAM" id="SSF56349">
    <property type="entry name" value="DNA breaking-rejoining enzymes"/>
    <property type="match status" value="1"/>
</dbReference>
<proteinExistence type="inferred from homology"/>
<dbReference type="EMBL" id="VULT01000012">
    <property type="protein sequence ID" value="MSS17785.1"/>
    <property type="molecule type" value="Genomic_DNA"/>
</dbReference>
<dbReference type="Pfam" id="PF00589">
    <property type="entry name" value="Phage_integrase"/>
    <property type="match status" value="1"/>
</dbReference>
<dbReference type="Pfam" id="PF13102">
    <property type="entry name" value="Phage_int_SAM_5"/>
    <property type="match status" value="1"/>
</dbReference>
<evidence type="ECO:0000259" key="4">
    <source>
        <dbReference type="PROSITE" id="PS51898"/>
    </source>
</evidence>
<dbReference type="AlphaFoldDB" id="A0A6L5XDQ8"/>
<dbReference type="InterPro" id="IPR002104">
    <property type="entry name" value="Integrase_catalytic"/>
</dbReference>
<sequence length="385" mass="44285">MLRKIRYKLVYNRARRLNKRGEGLIEIECTQQKRRIYFTTHTYVKPENFADGMVTGTPNATGLNYALCLMIQDVERVELEYIKKGVEVSLPMLREAVRSHISPAAKLHDFGLQVVEQSERKELTKLNYQTLLNNIEKFRKNALVSDVDYQFLVNYDKWLRESGIAHNTRISRLRLLRALLNEAIKRDIIQANPFDRFRIQQMVSKKGFLTTGQLRKLERLELKGKEEKVRDAFLIGCYTGLRFSDIVTLRNEHIKGGWLTKKMVKTGFMVELPIGELFGGKMAELIAKYNGNVERVTKVLGSNAAVNKVLRQLLNTVGADSKITFHSSRHTFATLLGQSGVQLTTIQKLLGHQKLQTTQIYSEVDRKAITNDLKKGRKRKNKSDE</sequence>
<evidence type="ECO:0000256" key="1">
    <source>
        <dbReference type="ARBA" id="ARBA00008857"/>
    </source>
</evidence>
<accession>A0A6L5XDQ8</accession>
<feature type="domain" description="Tyr recombinase" evidence="4">
    <location>
        <begin position="204"/>
        <end position="374"/>
    </location>
</feature>
<dbReference type="CDD" id="cd01185">
    <property type="entry name" value="INTN1_C_like"/>
    <property type="match status" value="1"/>
</dbReference>
<dbReference type="PANTHER" id="PTHR30349:SF64">
    <property type="entry name" value="PROPHAGE INTEGRASE INTD-RELATED"/>
    <property type="match status" value="1"/>
</dbReference>
<dbReference type="Gene3D" id="1.10.443.10">
    <property type="entry name" value="Intergrase catalytic core"/>
    <property type="match status" value="1"/>
</dbReference>
<evidence type="ECO:0000256" key="2">
    <source>
        <dbReference type="ARBA" id="ARBA00023125"/>
    </source>
</evidence>
<dbReference type="RefSeq" id="WP_154326461.1">
    <property type="nucleotide sequence ID" value="NZ_CP045696.1"/>
</dbReference>
<dbReference type="InterPro" id="IPR050090">
    <property type="entry name" value="Tyrosine_recombinase_XerCD"/>
</dbReference>
<dbReference type="GO" id="GO:0003677">
    <property type="term" value="F:DNA binding"/>
    <property type="evidence" value="ECO:0007669"/>
    <property type="project" value="UniProtKB-KW"/>
</dbReference>
<keyword evidence="2" id="KW-0238">DNA-binding</keyword>
<name>A0A6L5XDQ8_9BACT</name>
<evidence type="ECO:0000313" key="6">
    <source>
        <dbReference type="Proteomes" id="UP000483362"/>
    </source>
</evidence>
<dbReference type="PANTHER" id="PTHR30349">
    <property type="entry name" value="PHAGE INTEGRASE-RELATED"/>
    <property type="match status" value="1"/>
</dbReference>
<dbReference type="GO" id="GO:0006310">
    <property type="term" value="P:DNA recombination"/>
    <property type="evidence" value="ECO:0007669"/>
    <property type="project" value="UniProtKB-KW"/>
</dbReference>
<organism evidence="5 6">
    <name type="scientific">Sodaliphilus pleomorphus</name>
    <dbReference type="NCBI Taxonomy" id="2606626"/>
    <lineage>
        <taxon>Bacteria</taxon>
        <taxon>Pseudomonadati</taxon>
        <taxon>Bacteroidota</taxon>
        <taxon>Bacteroidia</taxon>
        <taxon>Bacteroidales</taxon>
        <taxon>Muribaculaceae</taxon>
        <taxon>Sodaliphilus</taxon>
    </lineage>
</organism>
<reference evidence="5 6" key="1">
    <citation type="submission" date="2019-08" db="EMBL/GenBank/DDBJ databases">
        <title>In-depth cultivation of the pig gut microbiome towards novel bacterial diversity and tailored functional studies.</title>
        <authorList>
            <person name="Wylensek D."/>
            <person name="Hitch T.C.A."/>
            <person name="Clavel T."/>
        </authorList>
    </citation>
    <scope>NUCLEOTIDE SEQUENCE [LARGE SCALE GENOMIC DNA]</scope>
    <source>
        <strain evidence="5 6">Oil-RF-744-WCA-WT-10</strain>
    </source>
</reference>
<gene>
    <name evidence="5" type="ORF">FYJ29_08465</name>
</gene>
<comment type="similarity">
    <text evidence="1">Belongs to the 'phage' integrase family.</text>
</comment>
<comment type="caution">
    <text evidence="5">The sequence shown here is derived from an EMBL/GenBank/DDBJ whole genome shotgun (WGS) entry which is preliminary data.</text>
</comment>
<keyword evidence="6" id="KW-1185">Reference proteome</keyword>
<dbReference type="GO" id="GO:0015074">
    <property type="term" value="P:DNA integration"/>
    <property type="evidence" value="ECO:0007669"/>
    <property type="project" value="InterPro"/>
</dbReference>
<keyword evidence="3" id="KW-0233">DNA recombination</keyword>
<dbReference type="InterPro" id="IPR025269">
    <property type="entry name" value="SAM-like_dom"/>
</dbReference>
<dbReference type="InterPro" id="IPR010998">
    <property type="entry name" value="Integrase_recombinase_N"/>
</dbReference>
<dbReference type="InterPro" id="IPR013762">
    <property type="entry name" value="Integrase-like_cat_sf"/>
</dbReference>
<dbReference type="Proteomes" id="UP000483362">
    <property type="component" value="Unassembled WGS sequence"/>
</dbReference>
<dbReference type="InterPro" id="IPR011010">
    <property type="entry name" value="DNA_brk_join_enz"/>
</dbReference>
<dbReference type="PROSITE" id="PS51898">
    <property type="entry name" value="TYR_RECOMBINASE"/>
    <property type="match status" value="1"/>
</dbReference>
<evidence type="ECO:0000313" key="5">
    <source>
        <dbReference type="EMBL" id="MSS17785.1"/>
    </source>
</evidence>
<protein>
    <submittedName>
        <fullName evidence="5">Site-specific integrase</fullName>
    </submittedName>
</protein>
<dbReference type="Gene3D" id="1.10.150.130">
    <property type="match status" value="1"/>
</dbReference>
<evidence type="ECO:0000256" key="3">
    <source>
        <dbReference type="ARBA" id="ARBA00023172"/>
    </source>
</evidence>